<comment type="caution">
    <text evidence="3">The sequence shown here is derived from an EMBL/GenBank/DDBJ whole genome shotgun (WGS) entry which is preliminary data.</text>
</comment>
<sequence>MGQTAEQFLQVIGIRRRERDRRETEARLAHEAYETAEAELERARHAVDTACRTCENAQRARAASPCDTLVADYVHAEHERLELCRQEAASRAEMLAAAQRAVSAARFERQRAQVRLDVLETEHAAIRGRERRRSERKREEAQPLLSALASPC</sequence>
<protein>
    <submittedName>
        <fullName evidence="3">Uncharacterized protein</fullName>
    </submittedName>
</protein>
<feature type="region of interest" description="Disordered" evidence="2">
    <location>
        <begin position="127"/>
        <end position="152"/>
    </location>
</feature>
<evidence type="ECO:0000256" key="2">
    <source>
        <dbReference type="SAM" id="MobiDB-lite"/>
    </source>
</evidence>
<keyword evidence="1" id="KW-0175">Coiled coil</keyword>
<dbReference type="RefSeq" id="WP_353984287.1">
    <property type="nucleotide sequence ID" value="NZ_JBEWLY010000014.1"/>
</dbReference>
<feature type="coiled-coil region" evidence="1">
    <location>
        <begin position="26"/>
        <end position="53"/>
    </location>
</feature>
<evidence type="ECO:0000313" key="4">
    <source>
        <dbReference type="Proteomes" id="UP001548713"/>
    </source>
</evidence>
<name>A0ABV2D1P3_9SPHN</name>
<reference evidence="3 4" key="1">
    <citation type="submission" date="2024-07" db="EMBL/GenBank/DDBJ databases">
        <title>Novosphingobium kalidii RD2P27.</title>
        <authorList>
            <person name="Sun J.-Q."/>
        </authorList>
    </citation>
    <scope>NUCLEOTIDE SEQUENCE [LARGE SCALE GENOMIC DNA]</scope>
    <source>
        <strain evidence="3 4">RD2P27</strain>
    </source>
</reference>
<accession>A0ABV2D1P3</accession>
<dbReference type="Proteomes" id="UP001548713">
    <property type="component" value="Unassembled WGS sequence"/>
</dbReference>
<dbReference type="EMBL" id="JBEWLY010000014">
    <property type="protein sequence ID" value="MET1755791.1"/>
    <property type="molecule type" value="Genomic_DNA"/>
</dbReference>
<feature type="compositionally biased region" description="Basic and acidic residues" evidence="2">
    <location>
        <begin position="127"/>
        <end position="141"/>
    </location>
</feature>
<keyword evidence="4" id="KW-1185">Reference proteome</keyword>
<organism evidence="3 4">
    <name type="scientific">Novosphingobium kalidii</name>
    <dbReference type="NCBI Taxonomy" id="3230299"/>
    <lineage>
        <taxon>Bacteria</taxon>
        <taxon>Pseudomonadati</taxon>
        <taxon>Pseudomonadota</taxon>
        <taxon>Alphaproteobacteria</taxon>
        <taxon>Sphingomonadales</taxon>
        <taxon>Sphingomonadaceae</taxon>
        <taxon>Novosphingobium</taxon>
    </lineage>
</organism>
<gene>
    <name evidence="3" type="ORF">ABVV53_10025</name>
</gene>
<evidence type="ECO:0000256" key="1">
    <source>
        <dbReference type="SAM" id="Coils"/>
    </source>
</evidence>
<evidence type="ECO:0000313" key="3">
    <source>
        <dbReference type="EMBL" id="MET1755791.1"/>
    </source>
</evidence>
<proteinExistence type="predicted"/>